<keyword evidence="1" id="KW-0472">Membrane</keyword>
<keyword evidence="1" id="KW-0812">Transmembrane</keyword>
<accession>A0AAU9TW37</accession>
<dbReference type="EMBL" id="CAKOGL010000009">
    <property type="protein sequence ID" value="CAH2090107.1"/>
    <property type="molecule type" value="Genomic_DNA"/>
</dbReference>
<comment type="caution">
    <text evidence="2">The sequence shown here is derived from an EMBL/GenBank/DDBJ whole genome shotgun (WGS) entry which is preliminary data.</text>
</comment>
<evidence type="ECO:0000256" key="1">
    <source>
        <dbReference type="SAM" id="Phobius"/>
    </source>
</evidence>
<feature type="transmembrane region" description="Helical" evidence="1">
    <location>
        <begin position="20"/>
        <end position="41"/>
    </location>
</feature>
<sequence length="161" mass="17560">MSLPMLRKCCGCLPLEKGCFVLGVLSTLACIAAIIAGSWSLPRHREREQEDNLISMTLVMFSTLSGISNVVVLVGVGMRRPSCLQLTLLFNSVFILCIFLVAVVTCLFSPELAPFMTKPGNIALVVFMIILGAGYSIYYLIVVNSVCRKMKMSTSETALPM</sequence>
<organism evidence="2 3">
    <name type="scientific">Euphydryas editha</name>
    <name type="common">Edith's checkerspot</name>
    <dbReference type="NCBI Taxonomy" id="104508"/>
    <lineage>
        <taxon>Eukaryota</taxon>
        <taxon>Metazoa</taxon>
        <taxon>Ecdysozoa</taxon>
        <taxon>Arthropoda</taxon>
        <taxon>Hexapoda</taxon>
        <taxon>Insecta</taxon>
        <taxon>Pterygota</taxon>
        <taxon>Neoptera</taxon>
        <taxon>Endopterygota</taxon>
        <taxon>Lepidoptera</taxon>
        <taxon>Glossata</taxon>
        <taxon>Ditrysia</taxon>
        <taxon>Papilionoidea</taxon>
        <taxon>Nymphalidae</taxon>
        <taxon>Nymphalinae</taxon>
        <taxon>Euphydryas</taxon>
    </lineage>
</organism>
<gene>
    <name evidence="2" type="ORF">EEDITHA_LOCUS6100</name>
</gene>
<evidence type="ECO:0008006" key="4">
    <source>
        <dbReference type="Google" id="ProtNLM"/>
    </source>
</evidence>
<keyword evidence="3" id="KW-1185">Reference proteome</keyword>
<protein>
    <recommendedName>
        <fullName evidence="4">NADH dehydrogenase subunit 6</fullName>
    </recommendedName>
</protein>
<keyword evidence="1" id="KW-1133">Transmembrane helix</keyword>
<dbReference type="PROSITE" id="PS51257">
    <property type="entry name" value="PROKAR_LIPOPROTEIN"/>
    <property type="match status" value="1"/>
</dbReference>
<proteinExistence type="predicted"/>
<name>A0AAU9TW37_EUPED</name>
<reference evidence="2" key="1">
    <citation type="submission" date="2022-03" db="EMBL/GenBank/DDBJ databases">
        <authorList>
            <person name="Tunstrom K."/>
        </authorList>
    </citation>
    <scope>NUCLEOTIDE SEQUENCE</scope>
</reference>
<dbReference type="Proteomes" id="UP001153954">
    <property type="component" value="Unassembled WGS sequence"/>
</dbReference>
<evidence type="ECO:0000313" key="2">
    <source>
        <dbReference type="EMBL" id="CAH2090107.1"/>
    </source>
</evidence>
<evidence type="ECO:0000313" key="3">
    <source>
        <dbReference type="Proteomes" id="UP001153954"/>
    </source>
</evidence>
<feature type="transmembrane region" description="Helical" evidence="1">
    <location>
        <begin position="122"/>
        <end position="142"/>
    </location>
</feature>
<feature type="transmembrane region" description="Helical" evidence="1">
    <location>
        <begin position="88"/>
        <end position="110"/>
    </location>
</feature>
<feature type="transmembrane region" description="Helical" evidence="1">
    <location>
        <begin position="53"/>
        <end position="76"/>
    </location>
</feature>
<dbReference type="AlphaFoldDB" id="A0AAU9TW37"/>